<feature type="compositionally biased region" description="Polar residues" evidence="1">
    <location>
        <begin position="21"/>
        <end position="33"/>
    </location>
</feature>
<dbReference type="EMBL" id="JANPWB010000016">
    <property type="protein sequence ID" value="KAJ1082311.1"/>
    <property type="molecule type" value="Genomic_DNA"/>
</dbReference>
<evidence type="ECO:0000256" key="1">
    <source>
        <dbReference type="SAM" id="MobiDB-lite"/>
    </source>
</evidence>
<dbReference type="AlphaFoldDB" id="A0AAV7KS90"/>
<feature type="region of interest" description="Disordered" evidence="1">
    <location>
        <begin position="1"/>
        <end position="49"/>
    </location>
</feature>
<accession>A0AAV7KS90</accession>
<protein>
    <submittedName>
        <fullName evidence="2">Uncharacterized protein</fullName>
    </submittedName>
</protein>
<comment type="caution">
    <text evidence="2">The sequence shown here is derived from an EMBL/GenBank/DDBJ whole genome shotgun (WGS) entry which is preliminary data.</text>
</comment>
<feature type="region of interest" description="Disordered" evidence="1">
    <location>
        <begin position="65"/>
        <end position="124"/>
    </location>
</feature>
<name>A0AAV7KS90_PLEWA</name>
<feature type="compositionally biased region" description="Basic and acidic residues" evidence="1">
    <location>
        <begin position="35"/>
        <end position="45"/>
    </location>
</feature>
<dbReference type="Proteomes" id="UP001066276">
    <property type="component" value="Chromosome 12"/>
</dbReference>
<sequence>MSEGGCTRPSHGTLHFLVRRQSPTSEHSFSFQGRVTEEHDGKEESCGWVEPGELRAALIPWREEQAEPRAAGWSSSTGGQAKRTLAADAPERRCGGMGFAPAGAASSGEQRPGPSGMRGGPAARLADVELRGEWQQKRDQAEGVQRGDLWCEEECVLDFEERSFE</sequence>
<evidence type="ECO:0000313" key="3">
    <source>
        <dbReference type="Proteomes" id="UP001066276"/>
    </source>
</evidence>
<evidence type="ECO:0000313" key="2">
    <source>
        <dbReference type="EMBL" id="KAJ1082311.1"/>
    </source>
</evidence>
<keyword evidence="3" id="KW-1185">Reference proteome</keyword>
<organism evidence="2 3">
    <name type="scientific">Pleurodeles waltl</name>
    <name type="common">Iberian ribbed newt</name>
    <dbReference type="NCBI Taxonomy" id="8319"/>
    <lineage>
        <taxon>Eukaryota</taxon>
        <taxon>Metazoa</taxon>
        <taxon>Chordata</taxon>
        <taxon>Craniata</taxon>
        <taxon>Vertebrata</taxon>
        <taxon>Euteleostomi</taxon>
        <taxon>Amphibia</taxon>
        <taxon>Batrachia</taxon>
        <taxon>Caudata</taxon>
        <taxon>Salamandroidea</taxon>
        <taxon>Salamandridae</taxon>
        <taxon>Pleurodelinae</taxon>
        <taxon>Pleurodeles</taxon>
    </lineage>
</organism>
<reference evidence="2" key="1">
    <citation type="journal article" date="2022" name="bioRxiv">
        <title>Sequencing and chromosome-scale assembly of the giantPleurodeles waltlgenome.</title>
        <authorList>
            <person name="Brown T."/>
            <person name="Elewa A."/>
            <person name="Iarovenko S."/>
            <person name="Subramanian E."/>
            <person name="Araus A.J."/>
            <person name="Petzold A."/>
            <person name="Susuki M."/>
            <person name="Suzuki K.-i.T."/>
            <person name="Hayashi T."/>
            <person name="Toyoda A."/>
            <person name="Oliveira C."/>
            <person name="Osipova E."/>
            <person name="Leigh N.D."/>
            <person name="Simon A."/>
            <person name="Yun M.H."/>
        </authorList>
    </citation>
    <scope>NUCLEOTIDE SEQUENCE</scope>
    <source>
        <strain evidence="2">20211129_DDA</strain>
        <tissue evidence="2">Liver</tissue>
    </source>
</reference>
<proteinExistence type="predicted"/>
<gene>
    <name evidence="2" type="ORF">NDU88_002479</name>
</gene>